<evidence type="ECO:0000256" key="10">
    <source>
        <dbReference type="RuleBase" id="RU003884"/>
    </source>
</evidence>
<dbReference type="Gene3D" id="2.60.40.2610">
    <property type="entry name" value="Outer membrane usher protein FimD, plug domain"/>
    <property type="match status" value="1"/>
</dbReference>
<dbReference type="InterPro" id="IPR042186">
    <property type="entry name" value="FimD_plug_dom"/>
</dbReference>
<evidence type="ECO:0000256" key="4">
    <source>
        <dbReference type="ARBA" id="ARBA00022452"/>
    </source>
</evidence>
<keyword evidence="7 11" id="KW-0732">Signal</keyword>
<dbReference type="InterPro" id="IPR025885">
    <property type="entry name" value="PapC_N"/>
</dbReference>
<proteinExistence type="inferred from homology"/>
<evidence type="ECO:0000256" key="2">
    <source>
        <dbReference type="ARBA" id="ARBA00008064"/>
    </source>
</evidence>
<dbReference type="Pfam" id="PF13953">
    <property type="entry name" value="PapC_C"/>
    <property type="match status" value="1"/>
</dbReference>
<keyword evidence="8 10" id="KW-0472">Membrane</keyword>
<organism evidence="14 15">
    <name type="scientific">Proteus mirabilis</name>
    <dbReference type="NCBI Taxonomy" id="584"/>
    <lineage>
        <taxon>Bacteria</taxon>
        <taxon>Pseudomonadati</taxon>
        <taxon>Pseudomonadota</taxon>
        <taxon>Gammaproteobacteria</taxon>
        <taxon>Enterobacterales</taxon>
        <taxon>Morganellaceae</taxon>
        <taxon>Proteus</taxon>
    </lineage>
</organism>
<dbReference type="InterPro" id="IPR018030">
    <property type="entry name" value="Fimbrial_membr_usher_CS"/>
</dbReference>
<dbReference type="InterPro" id="IPR037224">
    <property type="entry name" value="PapC_N_sf"/>
</dbReference>
<evidence type="ECO:0000313" key="15">
    <source>
        <dbReference type="Proteomes" id="UP000195540"/>
    </source>
</evidence>
<keyword evidence="6 10" id="KW-0812">Transmembrane</keyword>
<evidence type="ECO:0000256" key="9">
    <source>
        <dbReference type="ARBA" id="ARBA00023237"/>
    </source>
</evidence>
<dbReference type="GO" id="GO:0009297">
    <property type="term" value="P:pilus assembly"/>
    <property type="evidence" value="ECO:0007669"/>
    <property type="project" value="InterPro"/>
</dbReference>
<reference evidence="14 15" key="1">
    <citation type="submission" date="2017-05" db="EMBL/GenBank/DDBJ databases">
        <title>Whole genome sequencing of Proteus mirabilis AR_0155.</title>
        <authorList>
            <person name="Conlan S."/>
            <person name="Thomas P.J."/>
            <person name="Mullikin J."/>
            <person name="Frank K.M."/>
            <person name="Segre J.A."/>
        </authorList>
    </citation>
    <scope>NUCLEOTIDE SEQUENCE [LARGE SCALE GENOMIC DNA]</scope>
    <source>
        <strain evidence="14 15">AR_0155</strain>
    </source>
</reference>
<name>A0AAJ1DG15_PROMI</name>
<dbReference type="RefSeq" id="WP_087726572.1">
    <property type="nucleotide sequence ID" value="NZ_BGKU01000023.1"/>
</dbReference>
<feature type="signal peptide" evidence="11">
    <location>
        <begin position="1"/>
        <end position="25"/>
    </location>
</feature>
<evidence type="ECO:0000313" key="14">
    <source>
        <dbReference type="EMBL" id="ARX34996.1"/>
    </source>
</evidence>
<dbReference type="PANTHER" id="PTHR30451">
    <property type="entry name" value="OUTER MEMBRANE USHER PROTEIN"/>
    <property type="match status" value="1"/>
</dbReference>
<dbReference type="Gene3D" id="3.10.20.410">
    <property type="match status" value="1"/>
</dbReference>
<keyword evidence="3 10" id="KW-0813">Transport</keyword>
<evidence type="ECO:0000256" key="7">
    <source>
        <dbReference type="ARBA" id="ARBA00022729"/>
    </source>
</evidence>
<dbReference type="Pfam" id="PF00577">
    <property type="entry name" value="Usher"/>
    <property type="match status" value="1"/>
</dbReference>
<dbReference type="Gene3D" id="2.60.40.3110">
    <property type="match status" value="1"/>
</dbReference>
<keyword evidence="5 10" id="KW-1029">Fimbrium biogenesis</keyword>
<dbReference type="InterPro" id="IPR025949">
    <property type="entry name" value="PapC-like_C"/>
</dbReference>
<dbReference type="InterPro" id="IPR000015">
    <property type="entry name" value="Fimb_usher"/>
</dbReference>
<keyword evidence="4" id="KW-1134">Transmembrane beta strand</keyword>
<gene>
    <name evidence="14" type="ORF">AM402_12840</name>
</gene>
<evidence type="ECO:0000256" key="1">
    <source>
        <dbReference type="ARBA" id="ARBA00004571"/>
    </source>
</evidence>
<sequence length="804" mass="91942">MSKISFRLKTSLLLILNAYPFFSIANNNIHSLYKSVLSNIDNKTIGKLLNNEHPDGYYSTNIYINENKKETIILYYENKDGILTPRININDLIRLNIDPSFYNIPVDLNSDLLLSDYNIDFKYNFSSQSLYLTIPQKALDNKKNMLASQVLWDDGVTALFSSYSYFGKYNNQNKIEHKISFNSGANLGAWRVRSKSYYHHTDKQQQFKPYSLYAYHQLNTLLATLNVGEFRPTSRMLSTDKLIGFQLISSDLLSGNDLYMNSPIIEEIAESHAEIKVKQQGRTIYETIVPPGPFILNDLPVIGSNELVLEIKEADGRIRKSTHYFTTMPNQLKKGRYQYNFISGYSYDRYNQFNNQNNNPIFLLGEFSYGINQKITAYGAIRKKLNSNTFFSGLSLDLGRWGGVASDISYFEHNNLLKYQLRYNKRWSNIGTSLNISSSHYQSIKSDSVSIRKSQTDNIKNSYTISLFQPIKSFGTFSIGYHQNSYAKRKNDFTINTSLSSSIKKMNYSIKYQYKNERYYNDNHFSLNFNIPLTNSSQSYHWVSNQFDYHPNNKGYINSTTIGGSLLEHYRLGYSINYRRDFSHPNAGYHTSVNTQYKGRYQSYSINANKSSNNKTNLRLGIDGAIVLHQSGITLAPDLGNTFAIVNTNGIAGIKTNRSSQTTTDNNGNLILPHIMPYRKNTIGLNINSLPEFSNTKTQSKIIVPTLGAVAKINFPINRGYNVLFTSNTPIPFAANVMAFDDNNNLISSDSVYDHNRIFLSGIKESGTVQVKWGDTEEQQCFFHYNVKNESKNNSIIKKQIYCQ</sequence>
<dbReference type="GO" id="GO:0009279">
    <property type="term" value="C:cell outer membrane"/>
    <property type="evidence" value="ECO:0007669"/>
    <property type="project" value="UniProtKB-SubCell"/>
</dbReference>
<dbReference type="EMBL" id="CP021694">
    <property type="protein sequence ID" value="ARX34996.1"/>
    <property type="molecule type" value="Genomic_DNA"/>
</dbReference>
<feature type="domain" description="PapC N-terminal" evidence="13">
    <location>
        <begin position="50"/>
        <end position="165"/>
    </location>
</feature>
<evidence type="ECO:0000259" key="13">
    <source>
        <dbReference type="Pfam" id="PF13954"/>
    </source>
</evidence>
<protein>
    <submittedName>
        <fullName evidence="14">Fimbrial protein</fullName>
    </submittedName>
</protein>
<dbReference type="Gene3D" id="2.60.40.2070">
    <property type="match status" value="1"/>
</dbReference>
<evidence type="ECO:0000256" key="5">
    <source>
        <dbReference type="ARBA" id="ARBA00022558"/>
    </source>
</evidence>
<comment type="subcellular location">
    <subcellularLocation>
        <location evidence="1 10">Cell outer membrane</location>
        <topology evidence="1 10">Multi-pass membrane protein</topology>
    </subcellularLocation>
</comment>
<dbReference type="SUPFAM" id="SSF141729">
    <property type="entry name" value="FimD N-terminal domain-like"/>
    <property type="match status" value="1"/>
</dbReference>
<evidence type="ECO:0000256" key="8">
    <source>
        <dbReference type="ARBA" id="ARBA00023136"/>
    </source>
</evidence>
<keyword evidence="9 10" id="KW-0998">Cell outer membrane</keyword>
<evidence type="ECO:0000256" key="11">
    <source>
        <dbReference type="SAM" id="SignalP"/>
    </source>
</evidence>
<dbReference type="InterPro" id="IPR043142">
    <property type="entry name" value="PapC-like_C_sf"/>
</dbReference>
<feature type="domain" description="PapC-like C-terminal" evidence="12">
    <location>
        <begin position="727"/>
        <end position="788"/>
    </location>
</feature>
<dbReference type="AlphaFoldDB" id="A0AAJ1DG15"/>
<dbReference type="PROSITE" id="PS01151">
    <property type="entry name" value="FIMBRIAL_USHER"/>
    <property type="match status" value="1"/>
</dbReference>
<dbReference type="Proteomes" id="UP000195540">
    <property type="component" value="Chromosome"/>
</dbReference>
<evidence type="ECO:0000259" key="12">
    <source>
        <dbReference type="Pfam" id="PF13953"/>
    </source>
</evidence>
<feature type="chain" id="PRO_5044168366" evidence="11">
    <location>
        <begin position="26"/>
        <end position="804"/>
    </location>
</feature>
<evidence type="ECO:0000256" key="6">
    <source>
        <dbReference type="ARBA" id="ARBA00022692"/>
    </source>
</evidence>
<dbReference type="GO" id="GO:0015473">
    <property type="term" value="F:fimbrial usher porin activity"/>
    <property type="evidence" value="ECO:0007669"/>
    <property type="project" value="InterPro"/>
</dbReference>
<dbReference type="Pfam" id="PF13954">
    <property type="entry name" value="PapC_N"/>
    <property type="match status" value="1"/>
</dbReference>
<evidence type="ECO:0000256" key="3">
    <source>
        <dbReference type="ARBA" id="ARBA00022448"/>
    </source>
</evidence>
<comment type="similarity">
    <text evidence="2 10">Belongs to the fimbrial export usher family.</text>
</comment>
<dbReference type="PANTHER" id="PTHR30451:SF21">
    <property type="entry name" value="FIMBRIAL USHER DOMAIN-CONTAINING PROTEIN YDET-RELATED"/>
    <property type="match status" value="1"/>
</dbReference>
<accession>A0AAJ1DG15</accession>